<keyword evidence="3" id="KW-1185">Reference proteome</keyword>
<feature type="chain" id="PRO_5002199729" evidence="1">
    <location>
        <begin position="26"/>
        <end position="108"/>
    </location>
</feature>
<feature type="signal peptide" evidence="1">
    <location>
        <begin position="1"/>
        <end position="25"/>
    </location>
</feature>
<proteinExistence type="predicted"/>
<protein>
    <submittedName>
        <fullName evidence="2">DNA, contig: SP626</fullName>
    </submittedName>
</protein>
<gene>
    <name evidence="2" type="ORF">SP6_26_00090</name>
</gene>
<dbReference type="GeneID" id="78527405"/>
<sequence>MKTLKTGIMLALAGGAMVAATAAEAQDWRYDDYMAHRAGRGAEIHAYQAGRDQRAADTAAYYGDYRAADAYAHAAAVRRAEARRDARFARHERHAARWDYWHGGGWGY</sequence>
<evidence type="ECO:0000313" key="3">
    <source>
        <dbReference type="Proteomes" id="UP000032025"/>
    </source>
</evidence>
<evidence type="ECO:0000256" key="1">
    <source>
        <dbReference type="SAM" id="SignalP"/>
    </source>
</evidence>
<keyword evidence="1" id="KW-0732">Signal</keyword>
<dbReference type="RefSeq" id="WP_007407040.1">
    <property type="nucleotide sequence ID" value="NZ_BBJS01000026.1"/>
</dbReference>
<evidence type="ECO:0000313" key="2">
    <source>
        <dbReference type="EMBL" id="GAN13746.1"/>
    </source>
</evidence>
<reference evidence="2 3" key="1">
    <citation type="submission" date="2014-08" db="EMBL/GenBank/DDBJ databases">
        <title>Whole genome shotgun sequence of Sphingomonas paucimobilis NBRC 13935.</title>
        <authorList>
            <person name="Hosoyama A."/>
            <person name="Hashimoto M."/>
            <person name="Hosoyama Y."/>
            <person name="Noguchi M."/>
            <person name="Uohara A."/>
            <person name="Ohji S."/>
            <person name="Katano-Makiyama Y."/>
            <person name="Ichikawa N."/>
            <person name="Kimura A."/>
            <person name="Yamazoe A."/>
            <person name="Fujita N."/>
        </authorList>
    </citation>
    <scope>NUCLEOTIDE SEQUENCE [LARGE SCALE GENOMIC DNA]</scope>
    <source>
        <strain evidence="2 3">NBRC 13935</strain>
    </source>
</reference>
<dbReference type="Proteomes" id="UP000032025">
    <property type="component" value="Unassembled WGS sequence"/>
</dbReference>
<name>A0A0C9MSN4_SPHPI</name>
<accession>A0A0C9MSN4</accession>
<comment type="caution">
    <text evidence="2">The sequence shown here is derived from an EMBL/GenBank/DDBJ whole genome shotgun (WGS) entry which is preliminary data.</text>
</comment>
<organism evidence="2 3">
    <name type="scientific">Sphingomonas paucimobilis NBRC 13935</name>
    <dbReference type="NCBI Taxonomy" id="1219050"/>
    <lineage>
        <taxon>Bacteria</taxon>
        <taxon>Pseudomonadati</taxon>
        <taxon>Pseudomonadota</taxon>
        <taxon>Alphaproteobacteria</taxon>
        <taxon>Sphingomonadales</taxon>
        <taxon>Sphingomonadaceae</taxon>
        <taxon>Sphingomonas</taxon>
    </lineage>
</organism>
<dbReference type="AlphaFoldDB" id="A0A0C9MSN4"/>
<dbReference type="EMBL" id="BBJS01000026">
    <property type="protein sequence ID" value="GAN13746.1"/>
    <property type="molecule type" value="Genomic_DNA"/>
</dbReference>